<feature type="domain" description="HTH araC/xylS-type" evidence="4">
    <location>
        <begin position="224"/>
        <end position="322"/>
    </location>
</feature>
<protein>
    <submittedName>
        <fullName evidence="5">HTH-type transcriptional activator RhaS</fullName>
    </submittedName>
</protein>
<name>A0A6J5F7P3_9BURK</name>
<dbReference type="PROSITE" id="PS01124">
    <property type="entry name" value="HTH_ARAC_FAMILY_2"/>
    <property type="match status" value="1"/>
</dbReference>
<dbReference type="Gene3D" id="3.40.50.880">
    <property type="match status" value="1"/>
</dbReference>
<dbReference type="RefSeq" id="WP_175233291.1">
    <property type="nucleotide sequence ID" value="NZ_CADIKH010000181.1"/>
</dbReference>
<sequence length="330" mass="36816">MELNRTVPHALRQSISQPNVHRTTRIDIALFNGFALPGIVAIVEAFQKANALAAPRSIGRSRYDVSLWSAAGGRIASTSSVFVWTESVDSYRDTPDAHMLFVAGGAGARQACGDERLRDWLRRRHLSSEIVHSIQEGQQLLEAAGLTGRDRHLFETSHEWRDVYPERPFAEPPDPVDTVLRIVRHDLGTELAQLVSESVVPEHKTPFAAPITGRTVSRISEKIMESARWLEANVDQPISIDDAAQVAAMSERNFLRRFKSEMGITPSDYLLRARLNMSCRLLVESRLPVDKIARRCGIGSGGQLAKLFRKYLSTTPTNYRTGREASRTST</sequence>
<keyword evidence="3" id="KW-0804">Transcription</keyword>
<dbReference type="Pfam" id="PF12833">
    <property type="entry name" value="HTH_18"/>
    <property type="match status" value="1"/>
</dbReference>
<dbReference type="Gene3D" id="1.10.10.60">
    <property type="entry name" value="Homeodomain-like"/>
    <property type="match status" value="1"/>
</dbReference>
<dbReference type="InterPro" id="IPR009057">
    <property type="entry name" value="Homeodomain-like_sf"/>
</dbReference>
<keyword evidence="6" id="KW-1185">Reference proteome</keyword>
<dbReference type="PROSITE" id="PS00041">
    <property type="entry name" value="HTH_ARAC_FAMILY_1"/>
    <property type="match status" value="1"/>
</dbReference>
<gene>
    <name evidence="5" type="primary">rhaS_34</name>
    <name evidence="5" type="ORF">LMG29542_08211</name>
</gene>
<dbReference type="GO" id="GO:0043565">
    <property type="term" value="F:sequence-specific DNA binding"/>
    <property type="evidence" value="ECO:0007669"/>
    <property type="project" value="InterPro"/>
</dbReference>
<dbReference type="PANTHER" id="PTHR43280:SF28">
    <property type="entry name" value="HTH-TYPE TRANSCRIPTIONAL ACTIVATOR RHAS"/>
    <property type="match status" value="1"/>
</dbReference>
<evidence type="ECO:0000313" key="6">
    <source>
        <dbReference type="Proteomes" id="UP000494363"/>
    </source>
</evidence>
<dbReference type="AlphaFoldDB" id="A0A6J5F7P3"/>
<keyword evidence="1" id="KW-0805">Transcription regulation</keyword>
<accession>A0A6J5F7P3</accession>
<dbReference type="InterPro" id="IPR018062">
    <property type="entry name" value="HTH_AraC-typ_CS"/>
</dbReference>
<reference evidence="5 6" key="1">
    <citation type="submission" date="2020-04" db="EMBL/GenBank/DDBJ databases">
        <authorList>
            <person name="De Canck E."/>
        </authorList>
    </citation>
    <scope>NUCLEOTIDE SEQUENCE [LARGE SCALE GENOMIC DNA]</scope>
    <source>
        <strain evidence="5 6">LMG 29542</strain>
    </source>
</reference>
<dbReference type="SUPFAM" id="SSF46689">
    <property type="entry name" value="Homeodomain-like"/>
    <property type="match status" value="2"/>
</dbReference>
<evidence type="ECO:0000256" key="1">
    <source>
        <dbReference type="ARBA" id="ARBA00023015"/>
    </source>
</evidence>
<evidence type="ECO:0000256" key="3">
    <source>
        <dbReference type="ARBA" id="ARBA00023163"/>
    </source>
</evidence>
<dbReference type="InterPro" id="IPR029062">
    <property type="entry name" value="Class_I_gatase-like"/>
</dbReference>
<evidence type="ECO:0000256" key="2">
    <source>
        <dbReference type="ARBA" id="ARBA00023125"/>
    </source>
</evidence>
<evidence type="ECO:0000313" key="5">
    <source>
        <dbReference type="EMBL" id="CAB3774829.1"/>
    </source>
</evidence>
<dbReference type="SUPFAM" id="SSF52317">
    <property type="entry name" value="Class I glutamine amidotransferase-like"/>
    <property type="match status" value="1"/>
</dbReference>
<dbReference type="EMBL" id="CADIKH010000181">
    <property type="protein sequence ID" value="CAB3774829.1"/>
    <property type="molecule type" value="Genomic_DNA"/>
</dbReference>
<dbReference type="GO" id="GO:0003700">
    <property type="term" value="F:DNA-binding transcription factor activity"/>
    <property type="evidence" value="ECO:0007669"/>
    <property type="project" value="InterPro"/>
</dbReference>
<proteinExistence type="predicted"/>
<dbReference type="Proteomes" id="UP000494363">
    <property type="component" value="Unassembled WGS sequence"/>
</dbReference>
<dbReference type="SMART" id="SM00342">
    <property type="entry name" value="HTH_ARAC"/>
    <property type="match status" value="1"/>
</dbReference>
<keyword evidence="2" id="KW-0238">DNA-binding</keyword>
<evidence type="ECO:0000259" key="4">
    <source>
        <dbReference type="PROSITE" id="PS01124"/>
    </source>
</evidence>
<dbReference type="PANTHER" id="PTHR43280">
    <property type="entry name" value="ARAC-FAMILY TRANSCRIPTIONAL REGULATOR"/>
    <property type="match status" value="1"/>
</dbReference>
<organism evidence="5 6">
    <name type="scientific">Paraburkholderia humisilvae</name>
    <dbReference type="NCBI Taxonomy" id="627669"/>
    <lineage>
        <taxon>Bacteria</taxon>
        <taxon>Pseudomonadati</taxon>
        <taxon>Pseudomonadota</taxon>
        <taxon>Betaproteobacteria</taxon>
        <taxon>Burkholderiales</taxon>
        <taxon>Burkholderiaceae</taxon>
        <taxon>Paraburkholderia</taxon>
    </lineage>
</organism>
<dbReference type="InterPro" id="IPR018060">
    <property type="entry name" value="HTH_AraC"/>
</dbReference>